<evidence type="ECO:0000313" key="2">
    <source>
        <dbReference type="Proteomes" id="UP000789702"/>
    </source>
</evidence>
<sequence>MKINSKDNKEQERIITEEIRLALKYKGNVHKGNDEIISVDFDALLKRSSTEKTGLTQLLEDATDLKEKVVLEEEQQQSEFKNKMIETVENRDELIKYSFNIIWKATEGKITNATFNTNPLFSVSFFLNDETSETLHLDAPNVVLIKRENFLKVLNLTEQNEVPIIIDDEINSNIENLKKDQGSEFQDLDPVTYS</sequence>
<protein>
    <submittedName>
        <fullName evidence="1">198_t:CDS:1</fullName>
    </submittedName>
</protein>
<accession>A0ACA9LAK0</accession>
<gene>
    <name evidence="1" type="ORF">DHETER_LOCUS3699</name>
</gene>
<keyword evidence="2" id="KW-1185">Reference proteome</keyword>
<comment type="caution">
    <text evidence="1">The sequence shown here is derived from an EMBL/GenBank/DDBJ whole genome shotgun (WGS) entry which is preliminary data.</text>
</comment>
<name>A0ACA9LAK0_9GLOM</name>
<dbReference type="Proteomes" id="UP000789702">
    <property type="component" value="Unassembled WGS sequence"/>
</dbReference>
<reference evidence="1" key="1">
    <citation type="submission" date="2021-06" db="EMBL/GenBank/DDBJ databases">
        <authorList>
            <person name="Kallberg Y."/>
            <person name="Tangrot J."/>
            <person name="Rosling A."/>
        </authorList>
    </citation>
    <scope>NUCLEOTIDE SEQUENCE</scope>
    <source>
        <strain evidence="1">IL203A</strain>
    </source>
</reference>
<evidence type="ECO:0000313" key="1">
    <source>
        <dbReference type="EMBL" id="CAG8516273.1"/>
    </source>
</evidence>
<proteinExistence type="predicted"/>
<organism evidence="1 2">
    <name type="scientific">Dentiscutata heterogama</name>
    <dbReference type="NCBI Taxonomy" id="1316150"/>
    <lineage>
        <taxon>Eukaryota</taxon>
        <taxon>Fungi</taxon>
        <taxon>Fungi incertae sedis</taxon>
        <taxon>Mucoromycota</taxon>
        <taxon>Glomeromycotina</taxon>
        <taxon>Glomeromycetes</taxon>
        <taxon>Diversisporales</taxon>
        <taxon>Gigasporaceae</taxon>
        <taxon>Dentiscutata</taxon>
    </lineage>
</organism>
<dbReference type="EMBL" id="CAJVPU010003305">
    <property type="protein sequence ID" value="CAG8516273.1"/>
    <property type="molecule type" value="Genomic_DNA"/>
</dbReference>
<feature type="non-terminal residue" evidence="1">
    <location>
        <position position="194"/>
    </location>
</feature>